<feature type="domain" description="MannoseP isomerase/GMP-like beta-helix" evidence="2">
    <location>
        <begin position="285"/>
        <end position="332"/>
    </location>
</feature>
<reference evidence="4" key="1">
    <citation type="journal article" date="2019" name="Int. J. Syst. Evol. Microbiol.">
        <title>The Global Catalogue of Microorganisms (GCM) 10K type strain sequencing project: providing services to taxonomists for standard genome sequencing and annotation.</title>
        <authorList>
            <consortium name="The Broad Institute Genomics Platform"/>
            <consortium name="The Broad Institute Genome Sequencing Center for Infectious Disease"/>
            <person name="Wu L."/>
            <person name="Ma J."/>
        </authorList>
    </citation>
    <scope>NUCLEOTIDE SEQUENCE [LARGE SCALE GENOMIC DNA]</scope>
    <source>
        <strain evidence="4">CCUG 57263</strain>
    </source>
</reference>
<accession>A0ABW3D8H7</accession>
<keyword evidence="4" id="KW-1185">Reference proteome</keyword>
<dbReference type="Pfam" id="PF00483">
    <property type="entry name" value="NTP_transferase"/>
    <property type="match status" value="1"/>
</dbReference>
<dbReference type="GO" id="GO:0016779">
    <property type="term" value="F:nucleotidyltransferase activity"/>
    <property type="evidence" value="ECO:0007669"/>
    <property type="project" value="UniProtKB-KW"/>
</dbReference>
<dbReference type="PANTHER" id="PTHR46390">
    <property type="entry name" value="MANNOSE-1-PHOSPHATE GUANYLYLTRANSFERASE"/>
    <property type="match status" value="1"/>
</dbReference>
<dbReference type="PANTHER" id="PTHR46390:SF1">
    <property type="entry name" value="MANNOSE-1-PHOSPHATE GUANYLYLTRANSFERASE"/>
    <property type="match status" value="1"/>
</dbReference>
<dbReference type="InterPro" id="IPR054566">
    <property type="entry name" value="ManC/GMP-like_b-helix"/>
</dbReference>
<keyword evidence="3" id="KW-0808">Transferase</keyword>
<dbReference type="Gene3D" id="3.90.550.10">
    <property type="entry name" value="Spore Coat Polysaccharide Biosynthesis Protein SpsA, Chain A"/>
    <property type="match status" value="1"/>
</dbReference>
<gene>
    <name evidence="3" type="ORF">ACFQ03_11370</name>
</gene>
<dbReference type="SUPFAM" id="SSF53448">
    <property type="entry name" value="Nucleotide-diphospho-sugar transferases"/>
    <property type="match status" value="1"/>
</dbReference>
<dbReference type="InterPro" id="IPR029044">
    <property type="entry name" value="Nucleotide-diphossugar_trans"/>
</dbReference>
<feature type="domain" description="Nucleotidyl transferase" evidence="1">
    <location>
        <begin position="2"/>
        <end position="270"/>
    </location>
</feature>
<dbReference type="Proteomes" id="UP001597120">
    <property type="component" value="Unassembled WGS sequence"/>
</dbReference>
<protein>
    <submittedName>
        <fullName evidence="3">Mannose-1-phosphate guanylyltransferase</fullName>
    </submittedName>
</protein>
<dbReference type="RefSeq" id="WP_144939927.1">
    <property type="nucleotide sequence ID" value="NZ_JBHTIU010000035.1"/>
</dbReference>
<evidence type="ECO:0000313" key="4">
    <source>
        <dbReference type="Proteomes" id="UP001597120"/>
    </source>
</evidence>
<evidence type="ECO:0000313" key="3">
    <source>
        <dbReference type="EMBL" id="MFD0869753.1"/>
    </source>
</evidence>
<dbReference type="SUPFAM" id="SSF159283">
    <property type="entry name" value="Guanosine diphospho-D-mannose pyrophosphorylase/mannose-6-phosphate isomerase linker domain"/>
    <property type="match status" value="1"/>
</dbReference>
<evidence type="ECO:0000259" key="2">
    <source>
        <dbReference type="Pfam" id="PF22640"/>
    </source>
</evidence>
<proteinExistence type="predicted"/>
<dbReference type="CDD" id="cd02509">
    <property type="entry name" value="GDP-M1P_Guanylyltransferase"/>
    <property type="match status" value="1"/>
</dbReference>
<sequence length="344" mass="39438">MKVVIMAGGKGTRFWPRSVERKPKQFLSLTSKETMLQVTYGRFRKWLPRESIYVVTTKTYRSLVEQQLPDLPADHIIEEPAPRDTGPCVALTANFFLRREEDEVIVTAPSDQYIPDDEALMKALWKAEQRAESDLAIVTLGVIPTRAETGYGYIEAEESAEGIRRVRRFIEKPSHEKAQELILQPNMYWNSGIFIWKPSTIAYYMKLYQASIWKRIDLPGDTWKEGYSELPKISVDYAVLEKADTIWTVPVDFEWDDVGLWTSLERIHGTDEHGNLAEGPIRFLHSFNNIVFTDKAKTVVIGAADLIIVSTGEGLLVCHKSDEQLIKQVLQEWEREEEGGSERE</sequence>
<dbReference type="EMBL" id="JBHTIU010000035">
    <property type="protein sequence ID" value="MFD0869753.1"/>
    <property type="molecule type" value="Genomic_DNA"/>
</dbReference>
<keyword evidence="3" id="KW-0548">Nucleotidyltransferase</keyword>
<comment type="caution">
    <text evidence="3">The sequence shown here is derived from an EMBL/GenBank/DDBJ whole genome shotgun (WGS) entry which is preliminary data.</text>
</comment>
<name>A0ABW3D8H7_9BACL</name>
<organism evidence="3 4">
    <name type="scientific">Paenibacillus residui</name>
    <dbReference type="NCBI Taxonomy" id="629724"/>
    <lineage>
        <taxon>Bacteria</taxon>
        <taxon>Bacillati</taxon>
        <taxon>Bacillota</taxon>
        <taxon>Bacilli</taxon>
        <taxon>Bacillales</taxon>
        <taxon>Paenibacillaceae</taxon>
        <taxon>Paenibacillus</taxon>
    </lineage>
</organism>
<dbReference type="InterPro" id="IPR049577">
    <property type="entry name" value="GMPP_N"/>
</dbReference>
<evidence type="ECO:0000259" key="1">
    <source>
        <dbReference type="Pfam" id="PF00483"/>
    </source>
</evidence>
<dbReference type="InterPro" id="IPR051161">
    <property type="entry name" value="Mannose-6P_isomerase_type2"/>
</dbReference>
<dbReference type="Pfam" id="PF22640">
    <property type="entry name" value="ManC_GMP_beta-helix"/>
    <property type="match status" value="1"/>
</dbReference>
<dbReference type="InterPro" id="IPR005835">
    <property type="entry name" value="NTP_transferase_dom"/>
</dbReference>